<dbReference type="SUPFAM" id="SSF82771">
    <property type="entry name" value="GIY-YIG endonuclease"/>
    <property type="match status" value="1"/>
</dbReference>
<dbReference type="Proteomes" id="UP001042704">
    <property type="component" value="Chromosome"/>
</dbReference>
<protein>
    <recommendedName>
        <fullName evidence="6">UvrABC system protein C</fullName>
        <shortName evidence="6">Protein UvrC</shortName>
    </recommendedName>
    <alternativeName>
        <fullName evidence="6">Excinuclease ABC subunit C</fullName>
    </alternativeName>
</protein>
<gene>
    <name evidence="6" type="primary">uvrC</name>
    <name evidence="10" type="ORF">RJ40_12345</name>
</gene>
<accession>A0A8A3S7H1</accession>
<reference evidence="10" key="2">
    <citation type="submission" date="2019-02" db="EMBL/GenBank/DDBJ databases">
        <authorList>
            <person name="Chen S.-C."/>
            <person name="Chien H.-H."/>
            <person name="Lai M.-C."/>
        </authorList>
    </citation>
    <scope>NUCLEOTIDE SEQUENCE</scope>
    <source>
        <strain evidence="10">N2F9704</strain>
    </source>
</reference>
<keyword evidence="11" id="KW-1185">Reference proteome</keyword>
<dbReference type="Pfam" id="PF01541">
    <property type="entry name" value="GIY-YIG"/>
    <property type="match status" value="1"/>
</dbReference>
<feature type="domain" description="UvrC family homology region profile" evidence="9">
    <location>
        <begin position="242"/>
        <end position="451"/>
    </location>
</feature>
<dbReference type="HAMAP" id="MF_00203">
    <property type="entry name" value="UvrC"/>
    <property type="match status" value="1"/>
</dbReference>
<dbReference type="InterPro" id="IPR000305">
    <property type="entry name" value="GIY-YIG_endonuc"/>
</dbReference>
<name>A0A8A3S7H1_9EURY</name>
<dbReference type="InterPro" id="IPR035901">
    <property type="entry name" value="GIY-YIG_endonuc_sf"/>
</dbReference>
<dbReference type="PANTHER" id="PTHR30562:SF1">
    <property type="entry name" value="UVRABC SYSTEM PROTEIN C"/>
    <property type="match status" value="1"/>
</dbReference>
<reference evidence="10" key="1">
    <citation type="journal article" date="2001" name="Int. J. Syst. Evol. Microbiol.">
        <title>Methanofollis aquaemaris sp. nov., a methanogen isolated from an aquaculture fish pond.</title>
        <authorList>
            <person name="Lai M.C."/>
            <person name="Chen S.C."/>
        </authorList>
    </citation>
    <scope>NUCLEOTIDE SEQUENCE</scope>
    <source>
        <strain evidence="10">N2F9704</strain>
    </source>
</reference>
<dbReference type="GO" id="GO:0009381">
    <property type="term" value="F:excinuclease ABC activity"/>
    <property type="evidence" value="ECO:0007669"/>
    <property type="project" value="UniProtKB-UniRule"/>
</dbReference>
<evidence type="ECO:0000256" key="6">
    <source>
        <dbReference type="HAMAP-Rule" id="MF_00203"/>
    </source>
</evidence>
<evidence type="ECO:0000256" key="3">
    <source>
        <dbReference type="ARBA" id="ARBA00022769"/>
    </source>
</evidence>
<keyword evidence="4 6" id="KW-0267">Excision nuclease</keyword>
<evidence type="ECO:0000256" key="1">
    <source>
        <dbReference type="ARBA" id="ARBA00022490"/>
    </source>
</evidence>
<dbReference type="FunFam" id="3.40.1440.10:FF:000001">
    <property type="entry name" value="UvrABC system protein C"/>
    <property type="match status" value="1"/>
</dbReference>
<evidence type="ECO:0000313" key="10">
    <source>
        <dbReference type="EMBL" id="QSZ68227.1"/>
    </source>
</evidence>
<keyword evidence="1 6" id="KW-0963">Cytoplasm</keyword>
<evidence type="ECO:0000259" key="9">
    <source>
        <dbReference type="PROSITE" id="PS50165"/>
    </source>
</evidence>
<comment type="similarity">
    <text evidence="6">Belongs to the UvrC family.</text>
</comment>
<dbReference type="InterPro" id="IPR038476">
    <property type="entry name" value="UvrC_RNase_H_dom_sf"/>
</dbReference>
<evidence type="ECO:0000256" key="2">
    <source>
        <dbReference type="ARBA" id="ARBA00022763"/>
    </source>
</evidence>
<evidence type="ECO:0000256" key="4">
    <source>
        <dbReference type="ARBA" id="ARBA00022881"/>
    </source>
</evidence>
<dbReference type="GO" id="GO:0009380">
    <property type="term" value="C:excinuclease repair complex"/>
    <property type="evidence" value="ECO:0007669"/>
    <property type="project" value="InterPro"/>
</dbReference>
<dbReference type="CDD" id="cd10434">
    <property type="entry name" value="GIY-YIG_UvrC_Cho"/>
    <property type="match status" value="1"/>
</dbReference>
<dbReference type="Pfam" id="PF08459">
    <property type="entry name" value="UvrC_RNaseH_dom"/>
    <property type="match status" value="1"/>
</dbReference>
<evidence type="ECO:0000313" key="11">
    <source>
        <dbReference type="Proteomes" id="UP001042704"/>
    </source>
</evidence>
<dbReference type="InterPro" id="IPR004791">
    <property type="entry name" value="UvrC"/>
</dbReference>
<organism evidence="10 11">
    <name type="scientific">Methanofollis aquaemaris</name>
    <dbReference type="NCBI Taxonomy" id="126734"/>
    <lineage>
        <taxon>Archaea</taxon>
        <taxon>Methanobacteriati</taxon>
        <taxon>Methanobacteriota</taxon>
        <taxon>Stenosarchaea group</taxon>
        <taxon>Methanomicrobia</taxon>
        <taxon>Methanomicrobiales</taxon>
        <taxon>Methanomicrobiaceae</taxon>
        <taxon>Methanofollis</taxon>
    </lineage>
</organism>
<sequence>MIDLALVPEEPGCYLYRDADGTVIYVGKAKHLKRRVSSYFQKHDHDAKTQKLVGQIASAEFIVTATEVEALILENTLIKRHQPKYNIDLKDARRYAYIHLSAEPFPRIAIAREVGDDGEYFGPFVSAKERDEVLDVVKRAFGLRSCRRLPKRPCLRRHLGICAAPCTGTMPEEEYAARVGRARAVLRGRGKDLIEEMEAEMAERSERLEFERALELRDEIAAVRHLAERQRMERRTDHDEDIIAYQEQDGNLFLLLFHVEKGTLTGKQEYVFESSDDAVEEFLVQYYGEHAPPKEVVLPAGVGEPVAEYLADRRGGKVRVTVPQRGDKRRLLDLAGKNLDLTFFADRMKVEALREDLRLPDSPNVIECFDISHLAGTAMVGSMVQFRGGRPDKRNYRRFKIRTVEGIDDFAAIAEVVGRRYARLLREEKPMPDLVIVDGGKGQLKAATDAIAALGLRLPIISIAKREEEIYVPGFPYPLPIKNDARSSLFVQEIRDEAHRFAITYNRFLRRKAMRG</sequence>
<feature type="domain" description="UVR" evidence="7">
    <location>
        <begin position="191"/>
        <end position="226"/>
    </location>
</feature>
<evidence type="ECO:0000259" key="7">
    <source>
        <dbReference type="PROSITE" id="PS50151"/>
    </source>
</evidence>
<dbReference type="GO" id="GO:0005737">
    <property type="term" value="C:cytoplasm"/>
    <property type="evidence" value="ECO:0007669"/>
    <property type="project" value="UniProtKB-SubCell"/>
</dbReference>
<dbReference type="PANTHER" id="PTHR30562">
    <property type="entry name" value="UVRC/OXIDOREDUCTASE"/>
    <property type="match status" value="1"/>
</dbReference>
<dbReference type="GO" id="GO:0006289">
    <property type="term" value="P:nucleotide-excision repair"/>
    <property type="evidence" value="ECO:0007669"/>
    <property type="project" value="UniProtKB-UniRule"/>
</dbReference>
<dbReference type="Gene3D" id="4.10.860.10">
    <property type="entry name" value="UVR domain"/>
    <property type="match status" value="1"/>
</dbReference>
<dbReference type="GO" id="GO:0009432">
    <property type="term" value="P:SOS response"/>
    <property type="evidence" value="ECO:0007669"/>
    <property type="project" value="UniProtKB-UniRule"/>
</dbReference>
<dbReference type="Gene3D" id="3.30.420.340">
    <property type="entry name" value="UvrC, RNAse H endonuclease domain"/>
    <property type="match status" value="1"/>
</dbReference>
<dbReference type="InterPro" id="IPR036876">
    <property type="entry name" value="UVR_dom_sf"/>
</dbReference>
<dbReference type="PROSITE" id="PS50151">
    <property type="entry name" value="UVR"/>
    <property type="match status" value="1"/>
</dbReference>
<dbReference type="SMART" id="SM00465">
    <property type="entry name" value="GIYc"/>
    <property type="match status" value="1"/>
</dbReference>
<dbReference type="Gene3D" id="3.40.1440.10">
    <property type="entry name" value="GIY-YIG endonuclease"/>
    <property type="match status" value="1"/>
</dbReference>
<feature type="domain" description="GIY-YIG" evidence="8">
    <location>
        <begin position="9"/>
        <end position="87"/>
    </location>
</feature>
<comment type="subunit">
    <text evidence="6">Interacts with UvrB in an incision complex.</text>
</comment>
<dbReference type="AlphaFoldDB" id="A0A8A3S7H1"/>
<keyword evidence="2 6" id="KW-0227">DNA damage</keyword>
<keyword evidence="3 6" id="KW-0228">DNA excision</keyword>
<dbReference type="NCBIfam" id="TIGR00194">
    <property type="entry name" value="uvrC"/>
    <property type="match status" value="1"/>
</dbReference>
<dbReference type="GO" id="GO:0003677">
    <property type="term" value="F:DNA binding"/>
    <property type="evidence" value="ECO:0007669"/>
    <property type="project" value="UniProtKB-UniRule"/>
</dbReference>
<dbReference type="InterPro" id="IPR047296">
    <property type="entry name" value="GIY-YIG_UvrC_Cho"/>
</dbReference>
<comment type="subcellular location">
    <subcellularLocation>
        <location evidence="6">Cytoplasm</location>
    </subcellularLocation>
</comment>
<evidence type="ECO:0000256" key="5">
    <source>
        <dbReference type="ARBA" id="ARBA00023204"/>
    </source>
</evidence>
<dbReference type="KEGG" id="maqe:RJ40_12345"/>
<proteinExistence type="inferred from homology"/>
<keyword evidence="6" id="KW-0742">SOS response</keyword>
<dbReference type="InterPro" id="IPR001162">
    <property type="entry name" value="UvrC_RNase_H_dom"/>
</dbReference>
<dbReference type="InterPro" id="IPR050066">
    <property type="entry name" value="UvrABC_protein_C"/>
</dbReference>
<evidence type="ECO:0000259" key="8">
    <source>
        <dbReference type="PROSITE" id="PS50164"/>
    </source>
</evidence>
<comment type="function">
    <text evidence="6">The UvrABC repair system catalyzes the recognition and processing of DNA lesions. UvrC both incises the 5' and 3' sides of the lesion. The N-terminal half is responsible for the 3' incision and the C-terminal half is responsible for the 5' incision.</text>
</comment>
<dbReference type="InterPro" id="IPR001943">
    <property type="entry name" value="UVR_dom"/>
</dbReference>
<dbReference type="Pfam" id="PF22920">
    <property type="entry name" value="UvrC_RNaseH"/>
    <property type="match status" value="1"/>
</dbReference>
<dbReference type="RefSeq" id="WP_265581178.1">
    <property type="nucleotide sequence ID" value="NZ_CP036172.1"/>
</dbReference>
<keyword evidence="5 6" id="KW-0234">DNA repair</keyword>
<dbReference type="GeneID" id="76425174"/>
<dbReference type="EMBL" id="CP036172">
    <property type="protein sequence ID" value="QSZ68227.1"/>
    <property type="molecule type" value="Genomic_DNA"/>
</dbReference>
<dbReference type="PROSITE" id="PS50165">
    <property type="entry name" value="UVRC"/>
    <property type="match status" value="1"/>
</dbReference>
<dbReference type="SUPFAM" id="SSF46600">
    <property type="entry name" value="C-terminal UvrC-binding domain of UvrB"/>
    <property type="match status" value="1"/>
</dbReference>
<dbReference type="PROSITE" id="PS50164">
    <property type="entry name" value="GIY_YIG"/>
    <property type="match status" value="1"/>
</dbReference>
<dbReference type="Pfam" id="PF02151">
    <property type="entry name" value="UVR"/>
    <property type="match status" value="1"/>
</dbReference>